<name>A0A563VN73_9CYAN</name>
<evidence type="ECO:0008006" key="3">
    <source>
        <dbReference type="Google" id="ProtNLM"/>
    </source>
</evidence>
<accession>A0A563VN73</accession>
<evidence type="ECO:0000313" key="2">
    <source>
        <dbReference type="Proteomes" id="UP000320055"/>
    </source>
</evidence>
<dbReference type="Proteomes" id="UP000320055">
    <property type="component" value="Unassembled WGS sequence"/>
</dbReference>
<dbReference type="RefSeq" id="WP_186376068.1">
    <property type="nucleotide sequence ID" value="NZ_LR213921.1"/>
</dbReference>
<reference evidence="1 2" key="1">
    <citation type="submission" date="2019-01" db="EMBL/GenBank/DDBJ databases">
        <authorList>
            <person name="Brito A."/>
        </authorList>
    </citation>
    <scope>NUCLEOTIDE SEQUENCE [LARGE SCALE GENOMIC DNA]</scope>
    <source>
        <strain evidence="1">1</strain>
    </source>
</reference>
<keyword evidence="2" id="KW-1185">Reference proteome</keyword>
<protein>
    <recommendedName>
        <fullName evidence="3">Mobilization protein MobC</fullName>
    </recommendedName>
</protein>
<gene>
    <name evidence="1" type="ORF">H1P_1700021</name>
</gene>
<organism evidence="1 2">
    <name type="scientific">Hyella patelloides LEGE 07179</name>
    <dbReference type="NCBI Taxonomy" id="945734"/>
    <lineage>
        <taxon>Bacteria</taxon>
        <taxon>Bacillati</taxon>
        <taxon>Cyanobacteriota</taxon>
        <taxon>Cyanophyceae</taxon>
        <taxon>Pleurocapsales</taxon>
        <taxon>Hyellaceae</taxon>
        <taxon>Hyella</taxon>
    </lineage>
</organism>
<sequence>MVKTKPNQKIHVDKLKTTLDKLGQLKEKPKSELTLRESIYFLRDKLKSALKKGYSYQDLSSILEEQEILISASTLKQYLMDINKESESRRKK</sequence>
<dbReference type="EMBL" id="CAACVJ010000080">
    <property type="protein sequence ID" value="VEP12906.1"/>
    <property type="molecule type" value="Genomic_DNA"/>
</dbReference>
<dbReference type="AlphaFoldDB" id="A0A563VN73"/>
<proteinExistence type="predicted"/>
<evidence type="ECO:0000313" key="1">
    <source>
        <dbReference type="EMBL" id="VEP12906.1"/>
    </source>
</evidence>